<dbReference type="InterPro" id="IPR012332">
    <property type="entry name" value="Autotransporter_pectin_lyase_C"/>
</dbReference>
<dbReference type="PANTHER" id="PTHR35037:SF7">
    <property type="entry name" value="AUTOTRANSPORTER"/>
    <property type="match status" value="1"/>
</dbReference>
<dbReference type="SUPFAM" id="SSF103515">
    <property type="entry name" value="Autotransporter"/>
    <property type="match status" value="1"/>
</dbReference>
<dbReference type="AlphaFoldDB" id="A0A6I3S426"/>
<dbReference type="SMART" id="SM00869">
    <property type="entry name" value="Autotransporter"/>
    <property type="match status" value="1"/>
</dbReference>
<dbReference type="InterPro" id="IPR051551">
    <property type="entry name" value="Autotransporter_adhesion"/>
</dbReference>
<dbReference type="NCBIfam" id="TIGR01414">
    <property type="entry name" value="autotrans_barl"/>
    <property type="match status" value="1"/>
</dbReference>
<name>A0A6I3S426_9BURK</name>
<feature type="compositionally biased region" description="Low complexity" evidence="2">
    <location>
        <begin position="136"/>
        <end position="157"/>
    </location>
</feature>
<keyword evidence="1" id="KW-0732">Signal</keyword>
<dbReference type="Proteomes" id="UP000462362">
    <property type="component" value="Unassembled WGS sequence"/>
</dbReference>
<dbReference type="InterPro" id="IPR006315">
    <property type="entry name" value="OM_autotransptr_brl_dom"/>
</dbReference>
<evidence type="ECO:0000313" key="4">
    <source>
        <dbReference type="Proteomes" id="UP000462362"/>
    </source>
</evidence>
<dbReference type="PROSITE" id="PS51208">
    <property type="entry name" value="AUTOTRANSPORTER"/>
    <property type="match status" value="1"/>
</dbReference>
<evidence type="ECO:0000256" key="1">
    <source>
        <dbReference type="ARBA" id="ARBA00022729"/>
    </source>
</evidence>
<dbReference type="InterPro" id="IPR004899">
    <property type="entry name" value="Pertactin_central"/>
</dbReference>
<dbReference type="SUPFAM" id="SSF51126">
    <property type="entry name" value="Pectin lyase-like"/>
    <property type="match status" value="1"/>
</dbReference>
<dbReference type="InterPro" id="IPR011050">
    <property type="entry name" value="Pectin_lyase_fold/virulence"/>
</dbReference>
<accession>A0A6I3S426</accession>
<gene>
    <name evidence="3" type="ORF">GMD42_00510</name>
</gene>
<feature type="region of interest" description="Disordered" evidence="2">
    <location>
        <begin position="130"/>
        <end position="163"/>
    </location>
</feature>
<dbReference type="GO" id="GO:0019867">
    <property type="term" value="C:outer membrane"/>
    <property type="evidence" value="ECO:0007669"/>
    <property type="project" value="InterPro"/>
</dbReference>
<sequence length="468" mass="51169">MTHENDKRNTLVIDELKGESQLTFVLHTDLNGKDAVNANDRVIIKSADSGSHALYIPSTGKAENGAESSYLVYAPNSVNVQLNEKYHGKEQLVDKGVYLYKLTKEEVNAPSEAASLTRAEAPTYNGYYLTLATNQDNPNDPGNSDNPGGTDNPNDSGKPVTPLLSPTAKAVLAMAGMGGQNAMYHNQLSDLRKRLGEVRGMTESNGLWVSASGQRDRFDGFASNGVKQNAYRFNLGLDHKIGSWLIGANFKYLHGTQKTSNPDSHAKGKVNSAGANIYGTWIAENGVYTDIVASFDHYHQKITTSMLDGRGVSGTVNNFGLGLSAEVGKKFGLTKDFFVEPQAQLAYYWIKGKDFSMSNGMKVEQGDFNSWVGRLGLVAGKDFKDAEGNTKGQVFVKGGVKQQFAGKQKLYANSIQFKDELKGTSGYYGLGFEANPNKKVSLYGHLERENGKHYTKEIEVMLGLRYKF</sequence>
<evidence type="ECO:0000313" key="3">
    <source>
        <dbReference type="EMBL" id="MTU42129.1"/>
    </source>
</evidence>
<dbReference type="Gene3D" id="2.40.128.130">
    <property type="entry name" value="Autotransporter beta-domain"/>
    <property type="match status" value="1"/>
</dbReference>
<dbReference type="EMBL" id="WNCL01000001">
    <property type="protein sequence ID" value="MTU42129.1"/>
    <property type="molecule type" value="Genomic_DNA"/>
</dbReference>
<dbReference type="Pfam" id="PF03797">
    <property type="entry name" value="Autotransporter"/>
    <property type="match status" value="1"/>
</dbReference>
<organism evidence="3 4">
    <name type="scientific">Parasutterella excrementihominis</name>
    <dbReference type="NCBI Taxonomy" id="487175"/>
    <lineage>
        <taxon>Bacteria</taxon>
        <taxon>Pseudomonadati</taxon>
        <taxon>Pseudomonadota</taxon>
        <taxon>Betaproteobacteria</taxon>
        <taxon>Burkholderiales</taxon>
        <taxon>Sutterellaceae</taxon>
        <taxon>Parasutterella</taxon>
    </lineage>
</organism>
<dbReference type="InterPro" id="IPR003991">
    <property type="entry name" value="Pertactin_virulence_factor"/>
</dbReference>
<dbReference type="InterPro" id="IPR005546">
    <property type="entry name" value="Autotransporte_beta"/>
</dbReference>
<dbReference type="Gene3D" id="2.160.20.20">
    <property type="match status" value="1"/>
</dbReference>
<dbReference type="Pfam" id="PF03212">
    <property type="entry name" value="Pertactin"/>
    <property type="match status" value="1"/>
</dbReference>
<reference evidence="3 4" key="1">
    <citation type="journal article" date="2019" name="Nat. Med.">
        <title>A library of human gut bacterial isolates paired with longitudinal multiomics data enables mechanistic microbiome research.</title>
        <authorList>
            <person name="Poyet M."/>
            <person name="Groussin M."/>
            <person name="Gibbons S.M."/>
            <person name="Avila-Pacheco J."/>
            <person name="Jiang X."/>
            <person name="Kearney S.M."/>
            <person name="Perrotta A.R."/>
            <person name="Berdy B."/>
            <person name="Zhao S."/>
            <person name="Lieberman T.D."/>
            <person name="Swanson P.K."/>
            <person name="Smith M."/>
            <person name="Roesemann S."/>
            <person name="Alexander J.E."/>
            <person name="Rich S.A."/>
            <person name="Livny J."/>
            <person name="Vlamakis H."/>
            <person name="Clish C."/>
            <person name="Bullock K."/>
            <person name="Deik A."/>
            <person name="Scott J."/>
            <person name="Pierce K.A."/>
            <person name="Xavier R.J."/>
            <person name="Alm E.J."/>
        </authorList>
    </citation>
    <scope>NUCLEOTIDE SEQUENCE [LARGE SCALE GENOMIC DNA]</scope>
    <source>
        <strain evidence="3 4">BIOML-A2</strain>
    </source>
</reference>
<dbReference type="PANTHER" id="PTHR35037">
    <property type="entry name" value="C-TERMINAL REGION OF AIDA-LIKE PROTEIN"/>
    <property type="match status" value="1"/>
</dbReference>
<dbReference type="InterPro" id="IPR036709">
    <property type="entry name" value="Autotransporte_beta_dom_sf"/>
</dbReference>
<proteinExistence type="predicted"/>
<dbReference type="PRINTS" id="PR01484">
    <property type="entry name" value="PRTACTNFAMLY"/>
</dbReference>
<protein>
    <submittedName>
        <fullName evidence="3">Autotransporter outer membrane beta-barrel domain-containing protein</fullName>
    </submittedName>
</protein>
<comment type="caution">
    <text evidence="3">The sequence shown here is derived from an EMBL/GenBank/DDBJ whole genome shotgun (WGS) entry which is preliminary data.</text>
</comment>
<evidence type="ECO:0000256" key="2">
    <source>
        <dbReference type="SAM" id="MobiDB-lite"/>
    </source>
</evidence>